<reference evidence="10 11" key="1">
    <citation type="submission" date="2018-10" db="EMBL/GenBank/DDBJ databases">
        <title>Genomic Encyclopedia of Type Strains, Phase IV (KMG-IV): sequencing the most valuable type-strain genomes for metagenomic binning, comparative biology and taxonomic classification.</title>
        <authorList>
            <person name="Goeker M."/>
        </authorList>
    </citation>
    <scope>NUCLEOTIDE SEQUENCE [LARGE SCALE GENOMIC DNA]</scope>
    <source>
        <strain evidence="10 11">DSM 25586</strain>
    </source>
</reference>
<keyword evidence="2" id="KW-0902">Two-component regulatory system</keyword>
<dbReference type="GO" id="GO:0032993">
    <property type="term" value="C:protein-DNA complex"/>
    <property type="evidence" value="ECO:0007669"/>
    <property type="project" value="TreeGrafter"/>
</dbReference>
<evidence type="ECO:0000256" key="2">
    <source>
        <dbReference type="ARBA" id="ARBA00023012"/>
    </source>
</evidence>
<name>A0A495EVH7_9MICC</name>
<feature type="domain" description="OmpR/PhoB-type" evidence="9">
    <location>
        <begin position="178"/>
        <end position="284"/>
    </location>
</feature>
<evidence type="ECO:0000259" key="8">
    <source>
        <dbReference type="PROSITE" id="PS50110"/>
    </source>
</evidence>
<comment type="caution">
    <text evidence="10">The sequence shown here is derived from an EMBL/GenBank/DDBJ whole genome shotgun (WGS) entry which is preliminary data.</text>
</comment>
<sequence length="286" mass="31069">MGILAMPVGAGEFIVAAAFATGSVACHMRGAMTDLGVAVVVEDDEDVRNLVEAVLSQAGFEVHSAAGGREGVDVVRELEASVVTLDVGLPDIDGFEVLRRIRQFSDAYVVMLTARTDELDTLTAFHTGADDFLAKPFRPRELRARVGAMMRRPRQDIQAALAPVTAPEPVPGTVAFQSPVLRHRGLELNPETRSVTVDGAAVSLTRSEFDLLQALLKGAGAVRSKVELVRVVRGDYYRADAYISESDERAVEVHIGNLRRKLGEDPVQPRWLQTVRGVGYRLAPER</sequence>
<dbReference type="InterPro" id="IPR001867">
    <property type="entry name" value="OmpR/PhoB-type_DNA-bd"/>
</dbReference>
<dbReference type="GO" id="GO:0005829">
    <property type="term" value="C:cytosol"/>
    <property type="evidence" value="ECO:0007669"/>
    <property type="project" value="TreeGrafter"/>
</dbReference>
<dbReference type="CDD" id="cd00383">
    <property type="entry name" value="trans_reg_C"/>
    <property type="match status" value="1"/>
</dbReference>
<dbReference type="Gene3D" id="6.10.250.690">
    <property type="match status" value="1"/>
</dbReference>
<evidence type="ECO:0000256" key="6">
    <source>
        <dbReference type="PROSITE-ProRule" id="PRU00169"/>
    </source>
</evidence>
<gene>
    <name evidence="10" type="ORF">C8D78_1207</name>
</gene>
<dbReference type="Proteomes" id="UP000276055">
    <property type="component" value="Unassembled WGS sequence"/>
</dbReference>
<dbReference type="Pfam" id="PF00072">
    <property type="entry name" value="Response_reg"/>
    <property type="match status" value="1"/>
</dbReference>
<feature type="modified residue" description="4-aspartylphosphate" evidence="6">
    <location>
        <position position="86"/>
    </location>
</feature>
<keyword evidence="4 7" id="KW-0238">DNA-binding</keyword>
<evidence type="ECO:0000256" key="3">
    <source>
        <dbReference type="ARBA" id="ARBA00023015"/>
    </source>
</evidence>
<proteinExistence type="predicted"/>
<dbReference type="SMART" id="SM00448">
    <property type="entry name" value="REC"/>
    <property type="match status" value="1"/>
</dbReference>
<dbReference type="PANTHER" id="PTHR48111">
    <property type="entry name" value="REGULATOR OF RPOS"/>
    <property type="match status" value="1"/>
</dbReference>
<dbReference type="GO" id="GO:0006355">
    <property type="term" value="P:regulation of DNA-templated transcription"/>
    <property type="evidence" value="ECO:0007669"/>
    <property type="project" value="InterPro"/>
</dbReference>
<keyword evidence="3" id="KW-0805">Transcription regulation</keyword>
<dbReference type="AlphaFoldDB" id="A0A495EVH7"/>
<evidence type="ECO:0000259" key="9">
    <source>
        <dbReference type="PROSITE" id="PS51755"/>
    </source>
</evidence>
<evidence type="ECO:0000256" key="7">
    <source>
        <dbReference type="PROSITE-ProRule" id="PRU01091"/>
    </source>
</evidence>
<dbReference type="InterPro" id="IPR016032">
    <property type="entry name" value="Sig_transdc_resp-reg_C-effctor"/>
</dbReference>
<dbReference type="Gene3D" id="3.40.50.2300">
    <property type="match status" value="1"/>
</dbReference>
<evidence type="ECO:0000256" key="5">
    <source>
        <dbReference type="ARBA" id="ARBA00023163"/>
    </source>
</evidence>
<accession>A0A495EVH7</accession>
<evidence type="ECO:0000256" key="4">
    <source>
        <dbReference type="ARBA" id="ARBA00023125"/>
    </source>
</evidence>
<dbReference type="CDD" id="cd17574">
    <property type="entry name" value="REC_OmpR"/>
    <property type="match status" value="1"/>
</dbReference>
<dbReference type="InterPro" id="IPR036388">
    <property type="entry name" value="WH-like_DNA-bd_sf"/>
</dbReference>
<evidence type="ECO:0000256" key="1">
    <source>
        <dbReference type="ARBA" id="ARBA00022553"/>
    </source>
</evidence>
<evidence type="ECO:0000313" key="10">
    <source>
        <dbReference type="EMBL" id="RKR20569.1"/>
    </source>
</evidence>
<keyword evidence="1 6" id="KW-0597">Phosphoprotein</keyword>
<feature type="DNA-binding region" description="OmpR/PhoB-type" evidence="7">
    <location>
        <begin position="178"/>
        <end position="284"/>
    </location>
</feature>
<dbReference type="SUPFAM" id="SSF52172">
    <property type="entry name" value="CheY-like"/>
    <property type="match status" value="1"/>
</dbReference>
<dbReference type="Gene3D" id="1.10.10.10">
    <property type="entry name" value="Winged helix-like DNA-binding domain superfamily/Winged helix DNA-binding domain"/>
    <property type="match status" value="1"/>
</dbReference>
<dbReference type="SUPFAM" id="SSF46894">
    <property type="entry name" value="C-terminal effector domain of the bipartite response regulators"/>
    <property type="match status" value="1"/>
</dbReference>
<protein>
    <submittedName>
        <fullName evidence="10">DNA-binding response OmpR family regulator</fullName>
    </submittedName>
</protein>
<dbReference type="InterPro" id="IPR039420">
    <property type="entry name" value="WalR-like"/>
</dbReference>
<dbReference type="SMART" id="SM00862">
    <property type="entry name" value="Trans_reg_C"/>
    <property type="match status" value="1"/>
</dbReference>
<dbReference type="InterPro" id="IPR001789">
    <property type="entry name" value="Sig_transdc_resp-reg_receiver"/>
</dbReference>
<dbReference type="EMBL" id="RBIR01000002">
    <property type="protein sequence ID" value="RKR20569.1"/>
    <property type="molecule type" value="Genomic_DNA"/>
</dbReference>
<dbReference type="InterPro" id="IPR011006">
    <property type="entry name" value="CheY-like_superfamily"/>
</dbReference>
<dbReference type="PROSITE" id="PS51755">
    <property type="entry name" value="OMPR_PHOB"/>
    <property type="match status" value="1"/>
</dbReference>
<organism evidence="10 11">
    <name type="scientific">Arthrobacter oryzae</name>
    <dbReference type="NCBI Taxonomy" id="409290"/>
    <lineage>
        <taxon>Bacteria</taxon>
        <taxon>Bacillati</taxon>
        <taxon>Actinomycetota</taxon>
        <taxon>Actinomycetes</taxon>
        <taxon>Micrococcales</taxon>
        <taxon>Micrococcaceae</taxon>
        <taxon>Arthrobacter</taxon>
    </lineage>
</organism>
<dbReference type="PROSITE" id="PS50110">
    <property type="entry name" value="RESPONSE_REGULATORY"/>
    <property type="match status" value="1"/>
</dbReference>
<feature type="domain" description="Response regulatory" evidence="8">
    <location>
        <begin position="37"/>
        <end position="150"/>
    </location>
</feature>
<dbReference type="GO" id="GO:0000976">
    <property type="term" value="F:transcription cis-regulatory region binding"/>
    <property type="evidence" value="ECO:0007669"/>
    <property type="project" value="TreeGrafter"/>
</dbReference>
<dbReference type="PANTHER" id="PTHR48111:SF1">
    <property type="entry name" value="TWO-COMPONENT RESPONSE REGULATOR ORR33"/>
    <property type="match status" value="1"/>
</dbReference>
<keyword evidence="5" id="KW-0804">Transcription</keyword>
<evidence type="ECO:0000313" key="11">
    <source>
        <dbReference type="Proteomes" id="UP000276055"/>
    </source>
</evidence>
<dbReference type="Pfam" id="PF00486">
    <property type="entry name" value="Trans_reg_C"/>
    <property type="match status" value="1"/>
</dbReference>
<dbReference type="GO" id="GO:0000156">
    <property type="term" value="F:phosphorelay response regulator activity"/>
    <property type="evidence" value="ECO:0007669"/>
    <property type="project" value="TreeGrafter"/>
</dbReference>